<keyword evidence="3" id="KW-1185">Reference proteome</keyword>
<dbReference type="GO" id="GO:0005829">
    <property type="term" value="C:cytosol"/>
    <property type="evidence" value="ECO:0007669"/>
    <property type="project" value="TreeGrafter"/>
</dbReference>
<gene>
    <name evidence="2" type="ORF">SAMN05421647_11628</name>
</gene>
<protein>
    <submittedName>
        <fullName evidence="2">Chemotaxis signal transduction protein</fullName>
    </submittedName>
</protein>
<dbReference type="AlphaFoldDB" id="A0A1N6XTT3"/>
<dbReference type="GO" id="GO:0007165">
    <property type="term" value="P:signal transduction"/>
    <property type="evidence" value="ECO:0007669"/>
    <property type="project" value="InterPro"/>
</dbReference>
<organism evidence="2 3">
    <name type="scientific">Marinobacterium stanieri</name>
    <dbReference type="NCBI Taxonomy" id="49186"/>
    <lineage>
        <taxon>Bacteria</taxon>
        <taxon>Pseudomonadati</taxon>
        <taxon>Pseudomonadota</taxon>
        <taxon>Gammaproteobacteria</taxon>
        <taxon>Oceanospirillales</taxon>
        <taxon>Oceanospirillaceae</taxon>
        <taxon>Marinobacterium</taxon>
    </lineage>
</organism>
<reference evidence="2 3" key="1">
    <citation type="submission" date="2017-01" db="EMBL/GenBank/DDBJ databases">
        <authorList>
            <person name="Mah S.A."/>
            <person name="Swanson W.J."/>
            <person name="Moy G.W."/>
            <person name="Vacquier V.D."/>
        </authorList>
    </citation>
    <scope>NUCLEOTIDE SEQUENCE [LARGE SCALE GENOMIC DNA]</scope>
    <source>
        <strain evidence="2 3">DSM 7027</strain>
    </source>
</reference>
<feature type="domain" description="CheW-like" evidence="1">
    <location>
        <begin position="24"/>
        <end position="166"/>
    </location>
</feature>
<dbReference type="Gene3D" id="2.40.50.180">
    <property type="entry name" value="CheA-289, Domain 4"/>
    <property type="match status" value="1"/>
</dbReference>
<dbReference type="PANTHER" id="PTHR22617">
    <property type="entry name" value="CHEMOTAXIS SENSOR HISTIDINE KINASE-RELATED"/>
    <property type="match status" value="1"/>
</dbReference>
<dbReference type="PANTHER" id="PTHR22617:SF23">
    <property type="entry name" value="CHEMOTAXIS PROTEIN CHEW"/>
    <property type="match status" value="1"/>
</dbReference>
<dbReference type="EMBL" id="FTMN01000016">
    <property type="protein sequence ID" value="SIR05703.1"/>
    <property type="molecule type" value="Genomic_DNA"/>
</dbReference>
<evidence type="ECO:0000259" key="1">
    <source>
        <dbReference type="PROSITE" id="PS50851"/>
    </source>
</evidence>
<accession>A0A1N6XTT3</accession>
<dbReference type="Pfam" id="PF01584">
    <property type="entry name" value="CheW"/>
    <property type="match status" value="1"/>
</dbReference>
<dbReference type="InterPro" id="IPR036061">
    <property type="entry name" value="CheW-like_dom_sf"/>
</dbReference>
<dbReference type="Gene3D" id="2.30.30.40">
    <property type="entry name" value="SH3 Domains"/>
    <property type="match status" value="1"/>
</dbReference>
<evidence type="ECO:0000313" key="2">
    <source>
        <dbReference type="EMBL" id="SIR05703.1"/>
    </source>
</evidence>
<dbReference type="SUPFAM" id="SSF50341">
    <property type="entry name" value="CheW-like"/>
    <property type="match status" value="1"/>
</dbReference>
<proteinExistence type="predicted"/>
<dbReference type="STRING" id="49186.SAMN05421647_11628"/>
<dbReference type="InterPro" id="IPR039315">
    <property type="entry name" value="CheW"/>
</dbReference>
<dbReference type="GO" id="GO:0006935">
    <property type="term" value="P:chemotaxis"/>
    <property type="evidence" value="ECO:0007669"/>
    <property type="project" value="InterPro"/>
</dbReference>
<dbReference type="PROSITE" id="PS50851">
    <property type="entry name" value="CHEW"/>
    <property type="match status" value="1"/>
</dbReference>
<sequence length="174" mass="19557">MDDLNSTLNRVLMADTDEQANTAEAIRHGFSINAWNFLLQADTHCEVATQQSICPIPGCSSWFSGFINHRGNVVPIYDLGVFLEPEAVKARSKGNTWFLLLGSHPDTAGFIIDQLPSILVDPSMSSEENPEVTPTALKDFIISTWNHNNRIWLEINHKALLEHFKAHTLFNKQQ</sequence>
<evidence type="ECO:0000313" key="3">
    <source>
        <dbReference type="Proteomes" id="UP000186895"/>
    </source>
</evidence>
<dbReference type="Proteomes" id="UP000186895">
    <property type="component" value="Unassembled WGS sequence"/>
</dbReference>
<dbReference type="InterPro" id="IPR002545">
    <property type="entry name" value="CheW-lke_dom"/>
</dbReference>
<name>A0A1N6XTT3_9GAMM</name>